<dbReference type="Proteomes" id="UP001492380">
    <property type="component" value="Unassembled WGS sequence"/>
</dbReference>
<reference evidence="2 3" key="1">
    <citation type="submission" date="2024-04" db="EMBL/GenBank/DDBJ databases">
        <title>Phyllosticta paracitricarpa is synonymous to the EU quarantine fungus P. citricarpa based on phylogenomic analyses.</title>
        <authorList>
            <consortium name="Lawrence Berkeley National Laboratory"/>
            <person name="Van Ingen-Buijs V.A."/>
            <person name="Van Westerhoven A.C."/>
            <person name="Haridas S."/>
            <person name="Skiadas P."/>
            <person name="Martin F."/>
            <person name="Groenewald J.Z."/>
            <person name="Crous P.W."/>
            <person name="Seidl M.F."/>
        </authorList>
    </citation>
    <scope>NUCLEOTIDE SEQUENCE [LARGE SCALE GENOMIC DNA]</scope>
    <source>
        <strain evidence="2 3">CBS 123374</strain>
    </source>
</reference>
<feature type="compositionally biased region" description="Low complexity" evidence="1">
    <location>
        <begin position="472"/>
        <end position="485"/>
    </location>
</feature>
<dbReference type="EMBL" id="JBBWRZ010000007">
    <property type="protein sequence ID" value="KAK8231873.1"/>
    <property type="molecule type" value="Genomic_DNA"/>
</dbReference>
<gene>
    <name evidence="2" type="ORF">HDK90DRAFT_488597</name>
</gene>
<feature type="compositionally biased region" description="Polar residues" evidence="1">
    <location>
        <begin position="225"/>
        <end position="234"/>
    </location>
</feature>
<feature type="compositionally biased region" description="Basic and acidic residues" evidence="1">
    <location>
        <begin position="425"/>
        <end position="444"/>
    </location>
</feature>
<evidence type="ECO:0000256" key="1">
    <source>
        <dbReference type="SAM" id="MobiDB-lite"/>
    </source>
</evidence>
<feature type="compositionally biased region" description="Polar residues" evidence="1">
    <location>
        <begin position="498"/>
        <end position="518"/>
    </location>
</feature>
<name>A0ABR1YJD6_9PEZI</name>
<protein>
    <submittedName>
        <fullName evidence="2">Uncharacterized protein</fullName>
    </submittedName>
</protein>
<feature type="compositionally biased region" description="Polar residues" evidence="1">
    <location>
        <begin position="402"/>
        <end position="416"/>
    </location>
</feature>
<keyword evidence="3" id="KW-1185">Reference proteome</keyword>
<feature type="region of interest" description="Disordered" evidence="1">
    <location>
        <begin position="472"/>
        <end position="518"/>
    </location>
</feature>
<sequence length="518" mass="57002">MSGERSIFEKRSIVAQASTSNSWCPCSLVILQKDTSQGIISISTQASFNDDQHPLLLQLSPQNLVAMDLSYNSQVPALIQTQLENAVPRSHRGQFLIMTLALDATGTLLLPQAARGCTSSPKDREKVQAFQEICRATSIRLYIQAHGIKAGQKAALDEFKRLVIDRKLGPLPHNIGGRYGGMREADCDILDVKDDPPPYEPSSKRRRDGKSVATPESPDADCNLVSPSTSQTPAKRTRHVNEKPKDEQDAPRRNLEKSPDLAQAITDRLQEQLPGMLQQALQNLLPGMMRRLAQEVIEDMAHDACGTTLRKTLEPTISGLFEKWVDDNDPIDGLADFAESQIHEMREDAILEIKSAAEDGVRVVEEAERDAAERLAASYFQYEYDLEETVEKDVSESHSLQRVCSARAGSTSSSGDSLRFRRRRNPSEKGAPRPHDEPAEMDRPQHTLYVDTATEEISSVANCTQDDDNVAAAATATNRPATAPPELGISQDLGWKQHQPSLSPTEVDSETSVTGSEA</sequence>
<evidence type="ECO:0000313" key="3">
    <source>
        <dbReference type="Proteomes" id="UP001492380"/>
    </source>
</evidence>
<feature type="region of interest" description="Disordered" evidence="1">
    <location>
        <begin position="189"/>
        <end position="258"/>
    </location>
</feature>
<organism evidence="2 3">
    <name type="scientific">Phyllosticta capitalensis</name>
    <dbReference type="NCBI Taxonomy" id="121624"/>
    <lineage>
        <taxon>Eukaryota</taxon>
        <taxon>Fungi</taxon>
        <taxon>Dikarya</taxon>
        <taxon>Ascomycota</taxon>
        <taxon>Pezizomycotina</taxon>
        <taxon>Dothideomycetes</taxon>
        <taxon>Dothideomycetes incertae sedis</taxon>
        <taxon>Botryosphaeriales</taxon>
        <taxon>Phyllostictaceae</taxon>
        <taxon>Phyllosticta</taxon>
    </lineage>
</organism>
<proteinExistence type="predicted"/>
<comment type="caution">
    <text evidence="2">The sequence shown here is derived from an EMBL/GenBank/DDBJ whole genome shotgun (WGS) entry which is preliminary data.</text>
</comment>
<feature type="compositionally biased region" description="Basic and acidic residues" evidence="1">
    <location>
        <begin position="239"/>
        <end position="258"/>
    </location>
</feature>
<evidence type="ECO:0000313" key="2">
    <source>
        <dbReference type="EMBL" id="KAK8231873.1"/>
    </source>
</evidence>
<accession>A0ABR1YJD6</accession>
<feature type="region of interest" description="Disordered" evidence="1">
    <location>
        <begin position="402"/>
        <end position="444"/>
    </location>
</feature>